<gene>
    <name evidence="1" type="ORF">IKC_06637</name>
</gene>
<sequence length="75" mass="8878">MKTANQTLEMIVEQGVEGLNRIEDFQELNNLQNKLTFQEYDEIEQAMLQKMLDTKKESYEEGFKQGMKFILSIQK</sequence>
<dbReference type="RefSeq" id="WP_016123937.1">
    <property type="nucleotide sequence ID" value="NZ_KB976845.1"/>
</dbReference>
<evidence type="ECO:0000313" key="1">
    <source>
        <dbReference type="EMBL" id="EOQ01797.1"/>
    </source>
</evidence>
<dbReference type="Proteomes" id="UP000014028">
    <property type="component" value="Unassembled WGS sequence"/>
</dbReference>
<evidence type="ECO:0000313" key="2">
    <source>
        <dbReference type="Proteomes" id="UP000014028"/>
    </source>
</evidence>
<reference evidence="1 2" key="1">
    <citation type="submission" date="2012-12" db="EMBL/GenBank/DDBJ databases">
        <title>The Genome Sequence of Bacillus cereus VD184.</title>
        <authorList>
            <consortium name="The Broad Institute Genome Sequencing Platform"/>
            <consortium name="The Broad Institute Genome Sequencing Center for Infectious Disease"/>
            <person name="Feldgarden M."/>
            <person name="Van der Auwera G.A."/>
            <person name="Mahillon J."/>
            <person name="Duprez V."/>
            <person name="Timmery S."/>
            <person name="Mattelet C."/>
            <person name="Dierick K."/>
            <person name="Sun M."/>
            <person name="Yu Z."/>
            <person name="Zhu L."/>
            <person name="Hu X."/>
            <person name="Shank E.B."/>
            <person name="Swiecicka I."/>
            <person name="Hansen B.M."/>
            <person name="Andrup L."/>
            <person name="Walker B."/>
            <person name="Young S.K."/>
            <person name="Zeng Q."/>
            <person name="Gargeya S."/>
            <person name="Fitzgerald M."/>
            <person name="Haas B."/>
            <person name="Abouelleil A."/>
            <person name="Alvarado L."/>
            <person name="Arachchi H.M."/>
            <person name="Berlin A.M."/>
            <person name="Chapman S.B."/>
            <person name="Dewar J."/>
            <person name="Goldberg J."/>
            <person name="Griggs A."/>
            <person name="Gujja S."/>
            <person name="Hansen M."/>
            <person name="Howarth C."/>
            <person name="Imamovic A."/>
            <person name="Larimer J."/>
            <person name="McCowan C."/>
            <person name="Murphy C."/>
            <person name="Neiman D."/>
            <person name="Pearson M."/>
            <person name="Priest M."/>
            <person name="Roberts A."/>
            <person name="Saif S."/>
            <person name="Shea T."/>
            <person name="Sisk P."/>
            <person name="Sykes S."/>
            <person name="Wortman J."/>
            <person name="Nusbaum C."/>
            <person name="Birren B."/>
        </authorList>
    </citation>
    <scope>NUCLEOTIDE SEQUENCE [LARGE SCALE GENOMIC DNA]</scope>
    <source>
        <strain evidence="1 2">VD184</strain>
    </source>
</reference>
<dbReference type="EMBL" id="AHFK01000101">
    <property type="protein sequence ID" value="EOQ01797.1"/>
    <property type="molecule type" value="Genomic_DNA"/>
</dbReference>
<organism evidence="1 2">
    <name type="scientific">Bacillus cereus VD184</name>
    <dbReference type="NCBI Taxonomy" id="1053242"/>
    <lineage>
        <taxon>Bacteria</taxon>
        <taxon>Bacillati</taxon>
        <taxon>Bacillota</taxon>
        <taxon>Bacilli</taxon>
        <taxon>Bacillales</taxon>
        <taxon>Bacillaceae</taxon>
        <taxon>Bacillus</taxon>
        <taxon>Bacillus cereus group</taxon>
    </lineage>
</organism>
<dbReference type="AlphaFoldDB" id="A0A9W5VPQ7"/>
<protein>
    <submittedName>
        <fullName evidence="1">Uncharacterized protein</fullName>
    </submittedName>
</protein>
<comment type="caution">
    <text evidence="1">The sequence shown here is derived from an EMBL/GenBank/DDBJ whole genome shotgun (WGS) entry which is preliminary data.</text>
</comment>
<accession>A0A9W5VPQ7</accession>
<proteinExistence type="predicted"/>
<name>A0A9W5VPQ7_BACCE</name>